<dbReference type="PANTHER" id="PTHR23150:SF19">
    <property type="entry name" value="FORMYLGLYCINE-GENERATING ENZYME"/>
    <property type="match status" value="1"/>
</dbReference>
<accession>A0ABT0YI96</accession>
<dbReference type="Gene3D" id="3.90.1580.10">
    <property type="entry name" value="paralog of FGE (formylglycine-generating enzyme)"/>
    <property type="match status" value="1"/>
</dbReference>
<comment type="caution">
    <text evidence="2">The sequence shown here is derived from an EMBL/GenBank/DDBJ whole genome shotgun (WGS) entry which is preliminary data.</text>
</comment>
<gene>
    <name evidence="2" type="ORF">M8A51_02800</name>
</gene>
<dbReference type="EMBL" id="JAMKFE010000002">
    <property type="protein sequence ID" value="MCM5678456.1"/>
    <property type="molecule type" value="Genomic_DNA"/>
</dbReference>
<dbReference type="InterPro" id="IPR016187">
    <property type="entry name" value="CTDL_fold"/>
</dbReference>
<keyword evidence="3" id="KW-1185">Reference proteome</keyword>
<evidence type="ECO:0000313" key="2">
    <source>
        <dbReference type="EMBL" id="MCM5678456.1"/>
    </source>
</evidence>
<sequence length="223" mass="24797">MDLLHRYVDTAVRFAARQTGDTAGRPMRVAATLATCRLATMVLNELHVPEERESVYRYVNVHNPRSPLFFDRARGCWSCDPQADDLPVWGINWAGALLICRYLGGRLPTTREWEHFASNNDPARTYPWGCAEPTEALANYGEHLGGPSPVGSFPPSELGLYDLAGNLNEWCQDRCGDGERVFERAVKGGAWSKGPGSLKIAATHRKWERIGTTTIGVRPVWDA</sequence>
<feature type="domain" description="Sulfatase-modifying factor enzyme-like" evidence="1">
    <location>
        <begin position="79"/>
        <end position="220"/>
    </location>
</feature>
<evidence type="ECO:0000259" key="1">
    <source>
        <dbReference type="Pfam" id="PF03781"/>
    </source>
</evidence>
<evidence type="ECO:0000313" key="3">
    <source>
        <dbReference type="Proteomes" id="UP001165541"/>
    </source>
</evidence>
<organism evidence="2 3">
    <name type="scientific">Caldimonas mangrovi</name>
    <dbReference type="NCBI Taxonomy" id="2944811"/>
    <lineage>
        <taxon>Bacteria</taxon>
        <taxon>Pseudomonadati</taxon>
        <taxon>Pseudomonadota</taxon>
        <taxon>Betaproteobacteria</taxon>
        <taxon>Burkholderiales</taxon>
        <taxon>Sphaerotilaceae</taxon>
        <taxon>Caldimonas</taxon>
    </lineage>
</organism>
<protein>
    <submittedName>
        <fullName evidence="2">Formylglycine-generating enzyme family protein</fullName>
    </submittedName>
</protein>
<reference evidence="2" key="1">
    <citation type="submission" date="2022-05" db="EMBL/GenBank/DDBJ databases">
        <title>Schlegelella sp. nov., isolated from mangrove soil.</title>
        <authorList>
            <person name="Liu Y."/>
            <person name="Ge X."/>
            <person name="Liu W."/>
        </authorList>
    </citation>
    <scope>NUCLEOTIDE SEQUENCE</scope>
    <source>
        <strain evidence="2">S2-27</strain>
    </source>
</reference>
<dbReference type="InterPro" id="IPR051043">
    <property type="entry name" value="Sulfatase_Mod_Factor_Kinase"/>
</dbReference>
<dbReference type="InterPro" id="IPR042095">
    <property type="entry name" value="SUMF_sf"/>
</dbReference>
<dbReference type="SUPFAM" id="SSF56436">
    <property type="entry name" value="C-type lectin-like"/>
    <property type="match status" value="1"/>
</dbReference>
<dbReference type="Proteomes" id="UP001165541">
    <property type="component" value="Unassembled WGS sequence"/>
</dbReference>
<dbReference type="PANTHER" id="PTHR23150">
    <property type="entry name" value="SULFATASE MODIFYING FACTOR 1, 2"/>
    <property type="match status" value="1"/>
</dbReference>
<name>A0ABT0YI96_9BURK</name>
<dbReference type="InterPro" id="IPR005532">
    <property type="entry name" value="SUMF_dom"/>
</dbReference>
<dbReference type="Pfam" id="PF03781">
    <property type="entry name" value="FGE-sulfatase"/>
    <property type="match status" value="1"/>
</dbReference>
<dbReference type="RefSeq" id="WP_251776608.1">
    <property type="nucleotide sequence ID" value="NZ_JAMKFE010000002.1"/>
</dbReference>
<proteinExistence type="predicted"/>